<organism evidence="1 2">
    <name type="scientific">Panagrolaimus sp. PS1159</name>
    <dbReference type="NCBI Taxonomy" id="55785"/>
    <lineage>
        <taxon>Eukaryota</taxon>
        <taxon>Metazoa</taxon>
        <taxon>Ecdysozoa</taxon>
        <taxon>Nematoda</taxon>
        <taxon>Chromadorea</taxon>
        <taxon>Rhabditida</taxon>
        <taxon>Tylenchina</taxon>
        <taxon>Panagrolaimomorpha</taxon>
        <taxon>Panagrolaimoidea</taxon>
        <taxon>Panagrolaimidae</taxon>
        <taxon>Panagrolaimus</taxon>
    </lineage>
</organism>
<name>A0AC35EUA4_9BILA</name>
<evidence type="ECO:0000313" key="2">
    <source>
        <dbReference type="WBParaSite" id="PS1159_v2.g10055.t2"/>
    </source>
</evidence>
<proteinExistence type="predicted"/>
<dbReference type="WBParaSite" id="PS1159_v2.g10055.t2">
    <property type="protein sequence ID" value="PS1159_v2.g10055.t2"/>
    <property type="gene ID" value="PS1159_v2.g10055"/>
</dbReference>
<accession>A0AC35EUA4</accession>
<dbReference type="Proteomes" id="UP000887580">
    <property type="component" value="Unplaced"/>
</dbReference>
<reference evidence="2" key="1">
    <citation type="submission" date="2022-11" db="UniProtKB">
        <authorList>
            <consortium name="WormBaseParasite"/>
        </authorList>
    </citation>
    <scope>IDENTIFICATION</scope>
</reference>
<sequence length="626" mass="70900">MSCKKGNCGGPGYATPAEAIKGPREKVLFITAPSTQPDKSPDALVTIDVDPESKTYGKAICKLLMPNLGDEVHHMGWNVCSSCHGSSSGVQRTICKLLMPNLGDEVHHMGWNVCSSCHGSSGVQRSHLILPCLNSSRIYIIDTTDPSNLSITKIIEKDSLKEFNVTMPHTAHCLADGNIMVSTLGDANDNNKCDFLLIDNKTFEPIKTWTKENLTEEKNLFGYDFWYQPYHNIMLSTEWGTPKKIFQGFNPEDVAQGYYGNKINVFNWKEKTMQQSITLKGEEGWLPLEVRFKHNPEDRNAFIGTALGSALFHLYKDDDKSLEMKTRLAATVLPKKVKNWALPVMPGLITDIIISMDDNFIIFSNWLHGDIRMYDIRDPFDHNPEDRNAFIGTALGSALFHLYKDDDKSLKMKTRLAATVLPKKVKNWALPVMPGLITDIIISMDDNFIIFSNWLHGDIRMYDIRDPFDVKLVGQVFVGGSIHKETNVIVVEDQELKEQPDATYIKGLKIDDQELKEQPDATYIKGSKIDGGPQMLQLSLDGKRLYVTTSLYRKWDEQFYPDLIENGAKLFLVNIDNDLKSKTENRLKLNKEFLFDFGKLFDNGIPYLAHEMRYPNGDCTSDIFLK</sequence>
<evidence type="ECO:0000313" key="1">
    <source>
        <dbReference type="Proteomes" id="UP000887580"/>
    </source>
</evidence>
<protein>
    <submittedName>
        <fullName evidence="2">Methanethiol oxidase</fullName>
    </submittedName>
</protein>